<organism evidence="1 2">
    <name type="scientific">Lentinula guzmanii</name>
    <dbReference type="NCBI Taxonomy" id="2804957"/>
    <lineage>
        <taxon>Eukaryota</taxon>
        <taxon>Fungi</taxon>
        <taxon>Dikarya</taxon>
        <taxon>Basidiomycota</taxon>
        <taxon>Agaricomycotina</taxon>
        <taxon>Agaricomycetes</taxon>
        <taxon>Agaricomycetidae</taxon>
        <taxon>Agaricales</taxon>
        <taxon>Marasmiineae</taxon>
        <taxon>Omphalotaceae</taxon>
        <taxon>Lentinula</taxon>
    </lineage>
</organism>
<name>A0AA38JP70_9AGAR</name>
<reference evidence="1" key="1">
    <citation type="submission" date="2022-08" db="EMBL/GenBank/DDBJ databases">
        <authorList>
            <consortium name="DOE Joint Genome Institute"/>
            <person name="Min B."/>
            <person name="Sierra-Patev S."/>
            <person name="Naranjo-Ortiz M."/>
            <person name="Looney B."/>
            <person name="Konkel Z."/>
            <person name="Slot J.C."/>
            <person name="Sakamoto Y."/>
            <person name="Steenwyk J.L."/>
            <person name="Rokas A."/>
            <person name="Carro J."/>
            <person name="Camarero S."/>
            <person name="Ferreira P."/>
            <person name="Molpeceres G."/>
            <person name="Ruiz-duenas F.J."/>
            <person name="Serrano A."/>
            <person name="Henrissat B."/>
            <person name="Drula E."/>
            <person name="Hughes K.W."/>
            <person name="Mata J.L."/>
            <person name="Ishikawa N.K."/>
            <person name="Vargas-Isla R."/>
            <person name="Ushijima S."/>
            <person name="Smith C.A."/>
            <person name="Ahrendt S."/>
            <person name="Andreopoulos W."/>
            <person name="He G."/>
            <person name="LaButti K."/>
            <person name="Lipzen A."/>
            <person name="Ng V."/>
            <person name="Riley R."/>
            <person name="Sandor L."/>
            <person name="Barry K."/>
            <person name="Martinez A.T."/>
            <person name="Xiao Y."/>
            <person name="Gibbons J.G."/>
            <person name="Terashima K."/>
            <person name="Hibbett D.S."/>
            <person name="Grigoriev I.V."/>
        </authorList>
    </citation>
    <scope>NUCLEOTIDE SEQUENCE</scope>
    <source>
        <strain evidence="1">ET3784</strain>
    </source>
</reference>
<keyword evidence="2" id="KW-1185">Reference proteome</keyword>
<reference evidence="1" key="2">
    <citation type="journal article" date="2023" name="Proc. Natl. Acad. Sci. U.S.A.">
        <title>A global phylogenomic analysis of the shiitake genus Lentinula.</title>
        <authorList>
            <person name="Sierra-Patev S."/>
            <person name="Min B."/>
            <person name="Naranjo-Ortiz M."/>
            <person name="Looney B."/>
            <person name="Konkel Z."/>
            <person name="Slot J.C."/>
            <person name="Sakamoto Y."/>
            <person name="Steenwyk J.L."/>
            <person name="Rokas A."/>
            <person name="Carro J."/>
            <person name="Camarero S."/>
            <person name="Ferreira P."/>
            <person name="Molpeceres G."/>
            <person name="Ruiz-Duenas F.J."/>
            <person name="Serrano A."/>
            <person name="Henrissat B."/>
            <person name="Drula E."/>
            <person name="Hughes K.W."/>
            <person name="Mata J.L."/>
            <person name="Ishikawa N.K."/>
            <person name="Vargas-Isla R."/>
            <person name="Ushijima S."/>
            <person name="Smith C.A."/>
            <person name="Donoghue J."/>
            <person name="Ahrendt S."/>
            <person name="Andreopoulos W."/>
            <person name="He G."/>
            <person name="LaButti K."/>
            <person name="Lipzen A."/>
            <person name="Ng V."/>
            <person name="Riley R."/>
            <person name="Sandor L."/>
            <person name="Barry K."/>
            <person name="Martinez A.T."/>
            <person name="Xiao Y."/>
            <person name="Gibbons J.G."/>
            <person name="Terashima K."/>
            <person name="Grigoriev I.V."/>
            <person name="Hibbett D."/>
        </authorList>
    </citation>
    <scope>NUCLEOTIDE SEQUENCE</scope>
    <source>
        <strain evidence="1">ET3784</strain>
    </source>
</reference>
<gene>
    <name evidence="1" type="ORF">DFJ43DRAFT_1040273</name>
</gene>
<evidence type="ECO:0000313" key="1">
    <source>
        <dbReference type="EMBL" id="KAJ3731258.1"/>
    </source>
</evidence>
<comment type="caution">
    <text evidence="1">The sequence shown here is derived from an EMBL/GenBank/DDBJ whole genome shotgun (WGS) entry which is preliminary data.</text>
</comment>
<dbReference type="AlphaFoldDB" id="A0AA38JP70"/>
<proteinExistence type="predicted"/>
<protein>
    <submittedName>
        <fullName evidence="1">Uncharacterized protein</fullName>
    </submittedName>
</protein>
<dbReference type="EMBL" id="JANVFO010000032">
    <property type="protein sequence ID" value="KAJ3731258.1"/>
    <property type="molecule type" value="Genomic_DNA"/>
</dbReference>
<evidence type="ECO:0000313" key="2">
    <source>
        <dbReference type="Proteomes" id="UP001176059"/>
    </source>
</evidence>
<accession>A0AA38JP70</accession>
<sequence>MVGTQDCPRVEAATPLPPGEAIEQLKVHLRFWTLSCFLTCKNPYIVILAKCRKGGRTPCLFPVGKGRRRAGKDGQAHVEALIGIQERATGTKRGDAEAKEALLTLDIAELWPDQLRT</sequence>
<dbReference type="Proteomes" id="UP001176059">
    <property type="component" value="Unassembled WGS sequence"/>
</dbReference>